<feature type="domain" description="Fe-containing alcohol dehydrogenase-like C-terminal" evidence="1">
    <location>
        <begin position="1"/>
        <end position="187"/>
    </location>
</feature>
<dbReference type="InterPro" id="IPR056798">
    <property type="entry name" value="ADH_Fe_C"/>
</dbReference>
<dbReference type="Pfam" id="PF25137">
    <property type="entry name" value="ADH_Fe_C"/>
    <property type="match status" value="1"/>
</dbReference>
<evidence type="ECO:0000313" key="2">
    <source>
        <dbReference type="EMBL" id="ONN26554.1"/>
    </source>
</evidence>
<dbReference type="InterPro" id="IPR039697">
    <property type="entry name" value="Alcohol_dehydrogenase_Fe"/>
</dbReference>
<dbReference type="PANTHER" id="PTHR11496">
    <property type="entry name" value="ALCOHOL DEHYDROGENASE"/>
    <property type="match status" value="1"/>
</dbReference>
<name>A0ABX3IGX1_9BACT</name>
<organism evidence="2 3">
    <name type="scientific">Thermosipho affectus</name>
    <dbReference type="NCBI Taxonomy" id="660294"/>
    <lineage>
        <taxon>Bacteria</taxon>
        <taxon>Thermotogati</taxon>
        <taxon>Thermotogota</taxon>
        <taxon>Thermotogae</taxon>
        <taxon>Thermotogales</taxon>
        <taxon>Fervidobacteriaceae</taxon>
        <taxon>Thermosipho</taxon>
    </lineage>
</organism>
<accession>A0ABX3IGX1</accession>
<dbReference type="Gene3D" id="1.20.1090.10">
    <property type="entry name" value="Dehydroquinate synthase-like - alpha domain"/>
    <property type="match status" value="1"/>
</dbReference>
<dbReference type="SUPFAM" id="SSF56796">
    <property type="entry name" value="Dehydroquinate synthase-like"/>
    <property type="match status" value="1"/>
</dbReference>
<dbReference type="Proteomes" id="UP000242616">
    <property type="component" value="Unassembled WGS sequence"/>
</dbReference>
<dbReference type="EMBL" id="LBFC01000023">
    <property type="protein sequence ID" value="ONN26554.1"/>
    <property type="molecule type" value="Genomic_DNA"/>
</dbReference>
<evidence type="ECO:0000313" key="3">
    <source>
        <dbReference type="Proteomes" id="UP000242616"/>
    </source>
</evidence>
<gene>
    <name evidence="2" type="ORF">XJ44_08830</name>
</gene>
<reference evidence="2 3" key="1">
    <citation type="submission" date="2015-06" db="EMBL/GenBank/DDBJ databases">
        <title>Genome sequencing of Thermotogales isolates from hydrothermal vents.</title>
        <authorList>
            <person name="Haverkamp T.H."/>
            <person name="Kublanov I.V."/>
            <person name="Nesbo C.L."/>
        </authorList>
    </citation>
    <scope>NUCLEOTIDE SEQUENCE [LARGE SCALE GENOMIC DNA]</scope>
    <source>
        <strain evidence="3">ik275mar</strain>
    </source>
</reference>
<dbReference type="PANTHER" id="PTHR11496:SF83">
    <property type="entry name" value="HYDROXYACID-OXOACID TRANSHYDROGENASE, MITOCHONDRIAL"/>
    <property type="match status" value="1"/>
</dbReference>
<protein>
    <recommendedName>
        <fullName evidence="1">Fe-containing alcohol dehydrogenase-like C-terminal domain-containing protein</fullName>
    </recommendedName>
</protein>
<comment type="caution">
    <text evidence="2">The sequence shown here is derived from an EMBL/GenBank/DDBJ whole genome shotgun (WGS) entry which is preliminary data.</text>
</comment>
<evidence type="ECO:0000259" key="1">
    <source>
        <dbReference type="Pfam" id="PF25137"/>
    </source>
</evidence>
<sequence>MALEAIRLIFKYLPESYEFGGKAVKAREKMAYASCIADMAFANAFLGLCHSMAHKLGSAFHIPHGLSNALLISHVIKYNATDKPLKQTAFPQYKYPIAKERYARIADYLNLKGKTQDEKVKKLIEAIEELKEKLNIPKAIKDLGISEEEFYARLDQIAEYAFDDQCTPANPRYPLISEIKQLYINAYHGKL</sequence>
<proteinExistence type="predicted"/>
<keyword evidence="3" id="KW-1185">Reference proteome</keyword>